<reference evidence="2 3" key="1">
    <citation type="submission" date="2019-01" db="EMBL/GenBank/DDBJ databases">
        <title>Lactibacter flavus gen. nov., sp. nov., a novel bacterium of the family Propionibacteriaceae isolated from raw milk and dairy products.</title>
        <authorList>
            <person name="Huptas C."/>
            <person name="Wenning M."/>
            <person name="Breitenwieser F."/>
            <person name="Doll E."/>
            <person name="Von Neubeck M."/>
            <person name="Busse H.-J."/>
            <person name="Scherer S."/>
        </authorList>
    </citation>
    <scope>NUCLEOTIDE SEQUENCE [LARGE SCALE GENOMIC DNA]</scope>
    <source>
        <strain evidence="2 3">KCTC 33808</strain>
    </source>
</reference>
<name>A0A4Q9KE18_9ACTN</name>
<feature type="transmembrane region" description="Helical" evidence="1">
    <location>
        <begin position="25"/>
        <end position="44"/>
    </location>
</feature>
<dbReference type="AlphaFoldDB" id="A0A4Q9KE18"/>
<evidence type="ECO:0000256" key="1">
    <source>
        <dbReference type="SAM" id="Phobius"/>
    </source>
</evidence>
<proteinExistence type="predicted"/>
<keyword evidence="1" id="KW-1133">Transmembrane helix</keyword>
<comment type="caution">
    <text evidence="2">The sequence shown here is derived from an EMBL/GenBank/DDBJ whole genome shotgun (WGS) entry which is preliminary data.</text>
</comment>
<dbReference type="RefSeq" id="WP_131168993.1">
    <property type="nucleotide sequence ID" value="NZ_SDMQ01000011.1"/>
</dbReference>
<dbReference type="EMBL" id="SDMQ01000011">
    <property type="protein sequence ID" value="TBT83536.1"/>
    <property type="molecule type" value="Genomic_DNA"/>
</dbReference>
<sequence>MSTTSSAPTASARPTGWTVPRSVAWFRYALLALCATVGIGMLAFGTRPADFNELGRAINAGRVTQVVIANALPENATGTASAEIRWHDGFLPRFTTVRQEIPGDEPAGQVAINTTSPSYPITGRIEDRLQEYAGQPLDVTHIQDYRNTTWWLYGWKVPAWVGIGGLLGALLTLGLLVSGPQTLRATRWAWFWAISSPLSPVTIPLFLLFGVPRTGAIEQPYTKAGRLTGGWSFLLFCVLGASIVQNLL</sequence>
<evidence type="ECO:0000313" key="3">
    <source>
        <dbReference type="Proteomes" id="UP000292373"/>
    </source>
</evidence>
<keyword evidence="1" id="KW-0472">Membrane</keyword>
<accession>A0A4Q9KE18</accession>
<feature type="transmembrane region" description="Helical" evidence="1">
    <location>
        <begin position="189"/>
        <end position="212"/>
    </location>
</feature>
<dbReference type="OrthoDB" id="3784740at2"/>
<protein>
    <submittedName>
        <fullName evidence="2">Uncharacterized protein</fullName>
    </submittedName>
</protein>
<feature type="transmembrane region" description="Helical" evidence="1">
    <location>
        <begin position="157"/>
        <end position="177"/>
    </location>
</feature>
<keyword evidence="1" id="KW-0812">Transmembrane</keyword>
<keyword evidence="3" id="KW-1185">Reference proteome</keyword>
<organism evidence="2 3">
    <name type="scientific">Propioniciclava sinopodophylli</name>
    <dbReference type="NCBI Taxonomy" id="1837344"/>
    <lineage>
        <taxon>Bacteria</taxon>
        <taxon>Bacillati</taxon>
        <taxon>Actinomycetota</taxon>
        <taxon>Actinomycetes</taxon>
        <taxon>Propionibacteriales</taxon>
        <taxon>Propionibacteriaceae</taxon>
        <taxon>Propioniciclava</taxon>
    </lineage>
</organism>
<gene>
    <name evidence="2" type="ORF">ET989_11305</name>
</gene>
<evidence type="ECO:0000313" key="2">
    <source>
        <dbReference type="EMBL" id="TBT83536.1"/>
    </source>
</evidence>
<dbReference type="Proteomes" id="UP000292373">
    <property type="component" value="Unassembled WGS sequence"/>
</dbReference>
<feature type="transmembrane region" description="Helical" evidence="1">
    <location>
        <begin position="224"/>
        <end position="244"/>
    </location>
</feature>